<sequence length="666" mass="75929">TLNFNNTERFIYPAEKDYIFISYYNDIMTGERDITAQKLDKDGKQIWKKTYNLKGDDTLKLLHMLKDGFVMAVSSQAAEQNVLRLLTIDNSGKIAWQKDLPLKIVNSIASTNDGGLIVAGATGEDNQNIRIIKLDKTGNWKSADQNPSRWEKTYINSGNQQVHQIIQMLDKDDYNDGYIFTGSTDYKSNGKRDLYLVRLDAYGEVNWSRNYGGQNDEQGITVGVMVNSNEEHMGYLVAGNSKTTSGEEKIFLIYVDKNGWNQSWPGYQIAIDGAKERYFGDVSGLMSMAIVPVPDAFKNNRKLQGENIKGDGGVLLIGYFLDNKNILAIRINEFGHVLWQKKLAVPGDNLIMGTLSKGDNEKQVIAYSATYPNQGRDMAIYTLTLYLEGVLKQDKTIPKEEQLETNYESIAWEKHSLKYEAMRDVSKEIKDLLLKQQHIPLTAGNRIKGEIEWPDFSYYLGNLVIGKADGEGTLFFTNGVWYKGSWKNNMFYGYGYLRFPTGEYYEGEFAEHMMHGSGVFKWPTGEKYAGQFLNNQRDGQGKFTWANGTYYEGGFKENEASGMGAINWPNGERYEGQMVQGKATGQGSYYFPNGERYRGEFKNLIFEGVGVYYWPDSSYYVGEFKQDRLNGEGYYVWPNGVIQHGYWKDDRYMGTNPNAEKTRKNW</sequence>
<organism evidence="2 3">
    <name type="scientific">Syntrophomonas zehnderi OL-4</name>
    <dbReference type="NCBI Taxonomy" id="690567"/>
    <lineage>
        <taxon>Bacteria</taxon>
        <taxon>Bacillati</taxon>
        <taxon>Bacillota</taxon>
        <taxon>Clostridia</taxon>
        <taxon>Eubacteriales</taxon>
        <taxon>Syntrophomonadaceae</taxon>
        <taxon>Syntrophomonas</taxon>
    </lineage>
</organism>
<dbReference type="InterPro" id="IPR011047">
    <property type="entry name" value="Quinoprotein_ADH-like_sf"/>
</dbReference>
<evidence type="ECO:0000313" key="2">
    <source>
        <dbReference type="EMBL" id="CFX31273.1"/>
    </source>
</evidence>
<dbReference type="EMBL" id="CGIH01000017">
    <property type="protein sequence ID" value="CFX31273.1"/>
    <property type="molecule type" value="Genomic_DNA"/>
</dbReference>
<evidence type="ECO:0000256" key="1">
    <source>
        <dbReference type="ARBA" id="ARBA00022737"/>
    </source>
</evidence>
<keyword evidence="1" id="KW-0677">Repeat</keyword>
<dbReference type="PANTHER" id="PTHR23084:SF263">
    <property type="entry name" value="MORN REPEAT-CONTAINING PROTEIN 1"/>
    <property type="match status" value="1"/>
</dbReference>
<evidence type="ECO:0000313" key="3">
    <source>
        <dbReference type="Proteomes" id="UP000045545"/>
    </source>
</evidence>
<dbReference type="SUPFAM" id="SSF50998">
    <property type="entry name" value="Quinoprotein alcohol dehydrogenase-like"/>
    <property type="match status" value="1"/>
</dbReference>
<dbReference type="AlphaFoldDB" id="A0A0E4GCY8"/>
<dbReference type="Pfam" id="PF02493">
    <property type="entry name" value="MORN"/>
    <property type="match status" value="8"/>
</dbReference>
<protein>
    <submittedName>
        <fullName evidence="2">MORN motif</fullName>
    </submittedName>
</protein>
<dbReference type="InterPro" id="IPR003409">
    <property type="entry name" value="MORN"/>
</dbReference>
<dbReference type="STRING" id="690567.964"/>
<accession>A0A0E4GCY8</accession>
<reference evidence="2 3" key="1">
    <citation type="submission" date="2015-03" db="EMBL/GenBank/DDBJ databases">
        <authorList>
            <person name="Murphy D."/>
        </authorList>
    </citation>
    <scope>NUCLEOTIDE SEQUENCE [LARGE SCALE GENOMIC DNA]</scope>
    <source>
        <strain evidence="2 3">OL-4</strain>
    </source>
</reference>
<name>A0A0E4GCY8_9FIRM</name>
<dbReference type="Gene3D" id="2.20.110.10">
    <property type="entry name" value="Histone H3 K4-specific methyltransferase SET7/9 N-terminal domain"/>
    <property type="match status" value="4"/>
</dbReference>
<dbReference type="SMART" id="SM00698">
    <property type="entry name" value="MORN"/>
    <property type="match status" value="8"/>
</dbReference>
<dbReference type="SUPFAM" id="SSF82185">
    <property type="entry name" value="Histone H3 K4-specific methyltransferase SET7/9 N-terminal domain"/>
    <property type="match status" value="2"/>
</dbReference>
<feature type="non-terminal residue" evidence="2">
    <location>
        <position position="1"/>
    </location>
</feature>
<keyword evidence="3" id="KW-1185">Reference proteome</keyword>
<proteinExistence type="predicted"/>
<dbReference type="RefSeq" id="WP_046496404.1">
    <property type="nucleotide sequence ID" value="NZ_CGIH01000017.1"/>
</dbReference>
<dbReference type="PANTHER" id="PTHR23084">
    <property type="entry name" value="PHOSPHATIDYLINOSITOL-4-PHOSPHATE 5-KINASE RELATED"/>
    <property type="match status" value="1"/>
</dbReference>
<dbReference type="Proteomes" id="UP000045545">
    <property type="component" value="Unassembled WGS sequence"/>
</dbReference>
<gene>
    <name evidence="2" type="ORF">964</name>
</gene>